<evidence type="ECO:0000313" key="13">
    <source>
        <dbReference type="Proteomes" id="UP001055429"/>
    </source>
</evidence>
<protein>
    <recommendedName>
        <fullName evidence="3 10">Heme chaperone HemW</fullName>
    </recommendedName>
</protein>
<keyword evidence="5 10" id="KW-0949">S-adenosyl-L-methionine</keyword>
<gene>
    <name evidence="12" type="primary">hemW</name>
    <name evidence="12" type="ORF">M8231_15620</name>
</gene>
<evidence type="ECO:0000256" key="4">
    <source>
        <dbReference type="ARBA" id="ARBA00022617"/>
    </source>
</evidence>
<dbReference type="PANTHER" id="PTHR13932">
    <property type="entry name" value="COPROPORPHYRINIGEN III OXIDASE"/>
    <property type="match status" value="1"/>
</dbReference>
<accession>A0ABY4SM91</accession>
<dbReference type="NCBIfam" id="TIGR00539">
    <property type="entry name" value="hemN_rel"/>
    <property type="match status" value="1"/>
</dbReference>
<dbReference type="InterPro" id="IPR006638">
    <property type="entry name" value="Elp3/MiaA/NifB-like_rSAM"/>
</dbReference>
<dbReference type="SFLD" id="SFLDF00562">
    <property type="entry name" value="HemN-like__clustered_with_heat"/>
    <property type="match status" value="1"/>
</dbReference>
<dbReference type="EMBL" id="CP097649">
    <property type="protein sequence ID" value="URI15195.1"/>
    <property type="molecule type" value="Genomic_DNA"/>
</dbReference>
<comment type="function">
    <text evidence="10">Probably acts as a heme chaperone, transferring heme to an unknown acceptor. Binds one molecule of heme per monomer, possibly covalently. Binds 1 [4Fe-4S] cluster. The cluster is coordinated with 3 cysteines and an exchangeable S-adenosyl-L-methionine.</text>
</comment>
<proteinExistence type="inferred from homology"/>
<dbReference type="SUPFAM" id="SSF102114">
    <property type="entry name" value="Radical SAM enzymes"/>
    <property type="match status" value="1"/>
</dbReference>
<evidence type="ECO:0000256" key="8">
    <source>
        <dbReference type="ARBA" id="ARBA00023014"/>
    </source>
</evidence>
<dbReference type="SFLD" id="SFLDF00288">
    <property type="entry name" value="HemN-like__clustered_with_nucl"/>
    <property type="match status" value="1"/>
</dbReference>
<reference evidence="12" key="1">
    <citation type="submission" date="2022-05" db="EMBL/GenBank/DDBJ databases">
        <title>Brevundimonas albigilva TT17 genome sequence.</title>
        <authorList>
            <person name="Lee K."/>
            <person name="Son H."/>
        </authorList>
    </citation>
    <scope>NUCLEOTIDE SEQUENCE</scope>
    <source>
        <strain evidence="12">TT17</strain>
    </source>
</reference>
<dbReference type="SFLD" id="SFLDG01065">
    <property type="entry name" value="anaerobic_coproporphyrinogen-I"/>
    <property type="match status" value="1"/>
</dbReference>
<keyword evidence="10" id="KW-0004">4Fe-4S</keyword>
<name>A0ABY4SM91_9CAUL</name>
<sequence length="386" mass="40611">MTDPFDPGTDVGLYVHWPYCSRICPYCDFNVVRDRGRGQEQTALAAAILADLEAQAALAGPRRLASIFFGGGTPSLMDPAAVAAIVERARTLFPPRGAVEITLEANPTDAEADRFAALAQAGVNRLSMGVQALDDAALSFLGRNHSAAEALRAVDLAGRLFPRLSIDLIYARPGQTVDAWEAELRSALDLGFEHVSPYQLTIEAETAFGRAVRRGTLTPPDEDRAVALYEATQSALQAAGLDAYEVSNHARGPGARSAHNLHVWRGGDYLGLGPGAHGRLTLDGARTATVAHRRIGDYVAGVHAGSPWSEADRLSPRDAAEERLLLGLRTVEGVPAGTLGALGLSTTAEPVASLISDGFLALTAGRLAATAQGRPVLDGVLKALLT</sequence>
<keyword evidence="4 10" id="KW-0349">Heme</keyword>
<comment type="similarity">
    <text evidence="2">Belongs to the anaerobic coproporphyrinogen-III oxidase family. HemW subfamily.</text>
</comment>
<evidence type="ECO:0000256" key="7">
    <source>
        <dbReference type="ARBA" id="ARBA00023004"/>
    </source>
</evidence>
<feature type="domain" description="Radical SAM core" evidence="11">
    <location>
        <begin position="5"/>
        <end position="242"/>
    </location>
</feature>
<keyword evidence="10" id="KW-0963">Cytoplasm</keyword>
<keyword evidence="13" id="KW-1185">Reference proteome</keyword>
<evidence type="ECO:0000256" key="6">
    <source>
        <dbReference type="ARBA" id="ARBA00022723"/>
    </source>
</evidence>
<dbReference type="InterPro" id="IPR034505">
    <property type="entry name" value="Coproporphyrinogen-III_oxidase"/>
</dbReference>
<evidence type="ECO:0000256" key="1">
    <source>
        <dbReference type="ARBA" id="ARBA00001966"/>
    </source>
</evidence>
<dbReference type="InterPro" id="IPR010723">
    <property type="entry name" value="HemN_C"/>
</dbReference>
<dbReference type="SMART" id="SM00729">
    <property type="entry name" value="Elp3"/>
    <property type="match status" value="1"/>
</dbReference>
<dbReference type="InterPro" id="IPR058240">
    <property type="entry name" value="rSAM_sf"/>
</dbReference>
<dbReference type="InterPro" id="IPR013785">
    <property type="entry name" value="Aldolase_TIM"/>
</dbReference>
<dbReference type="Gene3D" id="3.20.20.70">
    <property type="entry name" value="Aldolase class I"/>
    <property type="match status" value="1"/>
</dbReference>
<evidence type="ECO:0000256" key="2">
    <source>
        <dbReference type="ARBA" id="ARBA00006100"/>
    </source>
</evidence>
<keyword evidence="6 10" id="KW-0479">Metal-binding</keyword>
<dbReference type="InterPro" id="IPR007197">
    <property type="entry name" value="rSAM"/>
</dbReference>
<dbReference type="Proteomes" id="UP001055429">
    <property type="component" value="Chromosome"/>
</dbReference>
<keyword evidence="9 10" id="KW-0143">Chaperone</keyword>
<dbReference type="PANTHER" id="PTHR13932:SF5">
    <property type="entry name" value="RADICAL S-ADENOSYL METHIONINE DOMAIN-CONTAINING PROTEIN 1, MITOCHONDRIAL"/>
    <property type="match status" value="1"/>
</dbReference>
<comment type="cofactor">
    <cofactor evidence="1">
        <name>[4Fe-4S] cluster</name>
        <dbReference type="ChEBI" id="CHEBI:49883"/>
    </cofactor>
</comment>
<evidence type="ECO:0000256" key="9">
    <source>
        <dbReference type="ARBA" id="ARBA00023186"/>
    </source>
</evidence>
<evidence type="ECO:0000259" key="11">
    <source>
        <dbReference type="PROSITE" id="PS51918"/>
    </source>
</evidence>
<dbReference type="RefSeq" id="WP_250201902.1">
    <property type="nucleotide sequence ID" value="NZ_CP097649.1"/>
</dbReference>
<organism evidence="12 13">
    <name type="scientific">Brevundimonas albigilva</name>
    <dbReference type="NCBI Taxonomy" id="1312364"/>
    <lineage>
        <taxon>Bacteria</taxon>
        <taxon>Pseudomonadati</taxon>
        <taxon>Pseudomonadota</taxon>
        <taxon>Alphaproteobacteria</taxon>
        <taxon>Caulobacterales</taxon>
        <taxon>Caulobacteraceae</taxon>
        <taxon>Brevundimonas</taxon>
    </lineage>
</organism>
<evidence type="ECO:0000256" key="3">
    <source>
        <dbReference type="ARBA" id="ARBA00017228"/>
    </source>
</evidence>
<evidence type="ECO:0000256" key="10">
    <source>
        <dbReference type="RuleBase" id="RU364116"/>
    </source>
</evidence>
<evidence type="ECO:0000256" key="5">
    <source>
        <dbReference type="ARBA" id="ARBA00022691"/>
    </source>
</evidence>
<keyword evidence="7 10" id="KW-0408">Iron</keyword>
<dbReference type="PROSITE" id="PS51918">
    <property type="entry name" value="RADICAL_SAM"/>
    <property type="match status" value="1"/>
</dbReference>
<dbReference type="SFLD" id="SFLDS00029">
    <property type="entry name" value="Radical_SAM"/>
    <property type="match status" value="1"/>
</dbReference>
<dbReference type="CDD" id="cd01335">
    <property type="entry name" value="Radical_SAM"/>
    <property type="match status" value="1"/>
</dbReference>
<comment type="subcellular location">
    <subcellularLocation>
        <location evidence="10">Cytoplasm</location>
    </subcellularLocation>
</comment>
<evidence type="ECO:0000313" key="12">
    <source>
        <dbReference type="EMBL" id="URI15195.1"/>
    </source>
</evidence>
<dbReference type="Pfam" id="PF06969">
    <property type="entry name" value="HemN_C"/>
    <property type="match status" value="1"/>
</dbReference>
<keyword evidence="8 10" id="KW-0411">Iron-sulfur</keyword>
<dbReference type="Pfam" id="PF04055">
    <property type="entry name" value="Radical_SAM"/>
    <property type="match status" value="1"/>
</dbReference>
<dbReference type="InterPro" id="IPR004559">
    <property type="entry name" value="HemW-like"/>
</dbReference>